<dbReference type="GO" id="GO:0070497">
    <property type="term" value="F:6-carboxytetrahydropterin synthase activity"/>
    <property type="evidence" value="ECO:0007669"/>
    <property type="project" value="UniProtKB-EC"/>
</dbReference>
<comment type="cofactor">
    <cofactor evidence="1">
        <name>Zn(2+)</name>
        <dbReference type="ChEBI" id="CHEBI:29105"/>
    </cofactor>
</comment>
<comment type="similarity">
    <text evidence="3">Belongs to the PTPS family. QueD subfamily.</text>
</comment>
<dbReference type="UniPathway" id="UPA00391"/>
<evidence type="ECO:0000256" key="9">
    <source>
        <dbReference type="ARBA" id="ARBA00031449"/>
    </source>
</evidence>
<evidence type="ECO:0000256" key="7">
    <source>
        <dbReference type="ARBA" id="ARBA00022833"/>
    </source>
</evidence>
<dbReference type="EMBL" id="FMUN01000004">
    <property type="protein sequence ID" value="SCY30066.1"/>
    <property type="molecule type" value="Genomic_DNA"/>
</dbReference>
<dbReference type="AlphaFoldDB" id="A0A0P9CXE1"/>
<keyword evidence="6" id="KW-0479">Metal-binding</keyword>
<dbReference type="EC" id="4.1.2.50" evidence="4"/>
<dbReference type="STRING" id="381306.AN478_02800"/>
<evidence type="ECO:0000256" key="10">
    <source>
        <dbReference type="ARBA" id="ARBA00048807"/>
    </source>
</evidence>
<dbReference type="Gene3D" id="3.30.479.10">
    <property type="entry name" value="6-pyruvoyl tetrahydropterin synthase/QueD"/>
    <property type="match status" value="1"/>
</dbReference>
<gene>
    <name evidence="11" type="ORF">SAMN05661077_1760</name>
</gene>
<reference evidence="12" key="1">
    <citation type="submission" date="2016-10" db="EMBL/GenBank/DDBJ databases">
        <authorList>
            <person name="Varghese N."/>
        </authorList>
    </citation>
    <scope>NUCLEOTIDE SEQUENCE [LARGE SCALE GENOMIC DNA]</scope>
    <source>
        <strain evidence="12">HL 19</strain>
    </source>
</reference>
<evidence type="ECO:0000256" key="5">
    <source>
        <dbReference type="ARBA" id="ARBA00018141"/>
    </source>
</evidence>
<dbReference type="OrthoDB" id="9804698at2"/>
<evidence type="ECO:0000256" key="2">
    <source>
        <dbReference type="ARBA" id="ARBA00005061"/>
    </source>
</evidence>
<dbReference type="SUPFAM" id="SSF55620">
    <property type="entry name" value="Tetrahydrobiopterin biosynthesis enzymes-like"/>
    <property type="match status" value="1"/>
</dbReference>
<name>A0A0P9CXE1_9GAMM</name>
<evidence type="ECO:0000256" key="8">
    <source>
        <dbReference type="ARBA" id="ARBA00023239"/>
    </source>
</evidence>
<sequence>MFTLAFTRRYSMSHRLLSLYNGPCGVPHGHNEHVTVRLQARHPEPLDGEANLVTPFHAAKKRWHAWIDERVDHALQLSDRDPLLTYFQAQEPALLDRILVTPGDPSTEALAACFMAKVNAFLAEQGGDLRCVEVTIEETPTNTVTFDGDPELVLPGVRFPDPPWWRRPDGSINDL</sequence>
<evidence type="ECO:0000256" key="6">
    <source>
        <dbReference type="ARBA" id="ARBA00022723"/>
    </source>
</evidence>
<dbReference type="GO" id="GO:0046872">
    <property type="term" value="F:metal ion binding"/>
    <property type="evidence" value="ECO:0007669"/>
    <property type="project" value="UniProtKB-KW"/>
</dbReference>
<keyword evidence="8" id="KW-0456">Lyase</keyword>
<dbReference type="PANTHER" id="PTHR12589">
    <property type="entry name" value="PYRUVOYL TETRAHYDROBIOPTERIN SYNTHASE"/>
    <property type="match status" value="1"/>
</dbReference>
<organism evidence="11 12">
    <name type="scientific">Thiohalorhabdus denitrificans</name>
    <dbReference type="NCBI Taxonomy" id="381306"/>
    <lineage>
        <taxon>Bacteria</taxon>
        <taxon>Pseudomonadati</taxon>
        <taxon>Pseudomonadota</taxon>
        <taxon>Gammaproteobacteria</taxon>
        <taxon>Thiohalorhabdales</taxon>
        <taxon>Thiohalorhabdaceae</taxon>
        <taxon>Thiohalorhabdus</taxon>
    </lineage>
</organism>
<keyword evidence="12" id="KW-1185">Reference proteome</keyword>
<evidence type="ECO:0000313" key="12">
    <source>
        <dbReference type="Proteomes" id="UP000183104"/>
    </source>
</evidence>
<evidence type="ECO:0000256" key="4">
    <source>
        <dbReference type="ARBA" id="ARBA00012982"/>
    </source>
</evidence>
<evidence type="ECO:0000313" key="11">
    <source>
        <dbReference type="EMBL" id="SCY30066.1"/>
    </source>
</evidence>
<dbReference type="Pfam" id="PF01242">
    <property type="entry name" value="PTPS"/>
    <property type="match status" value="1"/>
</dbReference>
<evidence type="ECO:0000256" key="3">
    <source>
        <dbReference type="ARBA" id="ARBA00008900"/>
    </source>
</evidence>
<dbReference type="InterPro" id="IPR038418">
    <property type="entry name" value="6-PTP_synth/QueD_sf"/>
</dbReference>
<dbReference type="Proteomes" id="UP000183104">
    <property type="component" value="Unassembled WGS sequence"/>
</dbReference>
<proteinExistence type="inferred from homology"/>
<evidence type="ECO:0000256" key="1">
    <source>
        <dbReference type="ARBA" id="ARBA00001947"/>
    </source>
</evidence>
<accession>A0A0P9CXE1</accession>
<comment type="catalytic activity">
    <reaction evidence="10">
        <text>7,8-dihydroneopterin 3'-triphosphate + H2O = 6-carboxy-5,6,7,8-tetrahydropterin + triphosphate + acetaldehyde + 2 H(+)</text>
        <dbReference type="Rhea" id="RHEA:27966"/>
        <dbReference type="ChEBI" id="CHEBI:15343"/>
        <dbReference type="ChEBI" id="CHEBI:15377"/>
        <dbReference type="ChEBI" id="CHEBI:15378"/>
        <dbReference type="ChEBI" id="CHEBI:18036"/>
        <dbReference type="ChEBI" id="CHEBI:58462"/>
        <dbReference type="ChEBI" id="CHEBI:61032"/>
        <dbReference type="EC" id="4.1.2.50"/>
    </reaction>
</comment>
<keyword evidence="7" id="KW-0862">Zinc</keyword>
<protein>
    <recommendedName>
        <fullName evidence="5">6-carboxy-5,6,7,8-tetrahydropterin synthase</fullName>
        <ecNumber evidence="4">4.1.2.50</ecNumber>
    </recommendedName>
    <alternativeName>
        <fullName evidence="9">Queuosine biosynthesis protein QueD</fullName>
    </alternativeName>
</protein>
<comment type="pathway">
    <text evidence="2">Purine metabolism; 7-cyano-7-deazaguanine biosynthesis.</text>
</comment>
<dbReference type="RefSeq" id="WP_054965100.1">
    <property type="nucleotide sequence ID" value="NZ_FMUN01000004.1"/>
</dbReference>
<dbReference type="PANTHER" id="PTHR12589:SF7">
    <property type="entry name" value="6-PYRUVOYL TETRAHYDROBIOPTERIN SYNTHASE"/>
    <property type="match status" value="1"/>
</dbReference>
<dbReference type="InterPro" id="IPR007115">
    <property type="entry name" value="6-PTP_synth/QueD"/>
</dbReference>